<dbReference type="RefSeq" id="WP_043910738.1">
    <property type="nucleotide sequence ID" value="NZ_BMRI01000002.1"/>
</dbReference>
<proteinExistence type="predicted"/>
<dbReference type="SUPFAM" id="SSF47473">
    <property type="entry name" value="EF-hand"/>
    <property type="match status" value="1"/>
</dbReference>
<dbReference type="SMART" id="SM00054">
    <property type="entry name" value="EFh"/>
    <property type="match status" value="3"/>
</dbReference>
<evidence type="ECO:0000259" key="1">
    <source>
        <dbReference type="SMART" id="SM00054"/>
    </source>
</evidence>
<dbReference type="AlphaFoldDB" id="A0A0D0PWZ3"/>
<protein>
    <submittedName>
        <fullName evidence="2">Calcium-binding protein</fullName>
    </submittedName>
</protein>
<dbReference type="InterPro" id="IPR002048">
    <property type="entry name" value="EF_hand_dom"/>
</dbReference>
<feature type="domain" description="EF-hand" evidence="1">
    <location>
        <begin position="58"/>
        <end position="86"/>
    </location>
</feature>
<reference evidence="2 3" key="1">
    <citation type="submission" date="2015-02" db="EMBL/GenBank/DDBJ databases">
        <title>Draft genome sequence of Kitasatospora griseola MF730-N6, a bafilomycin, terpentecin and satosporin producer.</title>
        <authorList>
            <person name="Arens J.C."/>
            <person name="Haltli B."/>
            <person name="Kerr R.G."/>
        </authorList>
    </citation>
    <scope>NUCLEOTIDE SEQUENCE [LARGE SCALE GENOMIC DNA]</scope>
    <source>
        <strain evidence="2 3">MF730-N6</strain>
    </source>
</reference>
<feature type="domain" description="EF-hand" evidence="1">
    <location>
        <begin position="96"/>
        <end position="124"/>
    </location>
</feature>
<dbReference type="InterPro" id="IPR018247">
    <property type="entry name" value="EF_Hand_1_Ca_BS"/>
</dbReference>
<comment type="caution">
    <text evidence="2">The sequence shown here is derived from an EMBL/GenBank/DDBJ whole genome shotgun (WGS) entry which is preliminary data.</text>
</comment>
<dbReference type="PATRIC" id="fig|2064.6.peg.2630"/>
<dbReference type="Pfam" id="PF13202">
    <property type="entry name" value="EF-hand_5"/>
    <property type="match status" value="2"/>
</dbReference>
<accession>A0A0D0PWZ3</accession>
<organism evidence="2 3">
    <name type="scientific">Kitasatospora griseola</name>
    <name type="common">Streptomyces griseolosporeus</name>
    <dbReference type="NCBI Taxonomy" id="2064"/>
    <lineage>
        <taxon>Bacteria</taxon>
        <taxon>Bacillati</taxon>
        <taxon>Actinomycetota</taxon>
        <taxon>Actinomycetes</taxon>
        <taxon>Kitasatosporales</taxon>
        <taxon>Streptomycetaceae</taxon>
        <taxon>Kitasatospora</taxon>
    </lineage>
</organism>
<gene>
    <name evidence="2" type="ORF">TR51_12245</name>
</gene>
<feature type="domain" description="EF-hand" evidence="1">
    <location>
        <begin position="8"/>
        <end position="36"/>
    </location>
</feature>
<dbReference type="GO" id="GO:0005509">
    <property type="term" value="F:calcium ion binding"/>
    <property type="evidence" value="ECO:0007669"/>
    <property type="project" value="InterPro"/>
</dbReference>
<dbReference type="InterPro" id="IPR011992">
    <property type="entry name" value="EF-hand-dom_pair"/>
</dbReference>
<name>A0A0D0PWZ3_KITGR</name>
<dbReference type="OrthoDB" id="3530529at2"/>
<dbReference type="EMBL" id="JXZB01000002">
    <property type="protein sequence ID" value="KIQ64872.1"/>
    <property type="molecule type" value="Genomic_DNA"/>
</dbReference>
<dbReference type="Gene3D" id="1.10.238.10">
    <property type="entry name" value="EF-hand"/>
    <property type="match status" value="1"/>
</dbReference>
<evidence type="ECO:0000313" key="3">
    <source>
        <dbReference type="Proteomes" id="UP000032066"/>
    </source>
</evidence>
<dbReference type="STRING" id="2064.TR51_12245"/>
<evidence type="ECO:0000313" key="2">
    <source>
        <dbReference type="EMBL" id="KIQ64872.1"/>
    </source>
</evidence>
<sequence>MPHLAYQRAALVFTLFDANDNGVLDAEDFDLMTERVLEVATDSSEADRQALADSISNYWEVMAKTLDVNGDGLVTPTEFRGFVLNPDLFGASAAVFADALAALGDPDGDGLIERPRFLALMTAIGFDVPNIEALFDAFGPDATDRITVAVWAQGIRDYYSPEKVGIAGDRLVPNPV</sequence>
<keyword evidence="3" id="KW-1185">Reference proteome</keyword>
<dbReference type="Proteomes" id="UP000032066">
    <property type="component" value="Unassembled WGS sequence"/>
</dbReference>
<dbReference type="PROSITE" id="PS00018">
    <property type="entry name" value="EF_HAND_1"/>
    <property type="match status" value="2"/>
</dbReference>